<proteinExistence type="predicted"/>
<dbReference type="EMBL" id="UINC01009849">
    <property type="protein sequence ID" value="SVA44046.1"/>
    <property type="molecule type" value="Genomic_DNA"/>
</dbReference>
<feature type="region of interest" description="Disordered" evidence="1">
    <location>
        <begin position="25"/>
        <end position="57"/>
    </location>
</feature>
<name>A0A381VUQ7_9ZZZZ</name>
<protein>
    <submittedName>
        <fullName evidence="2">Uncharacterized protein</fullName>
    </submittedName>
</protein>
<evidence type="ECO:0000256" key="1">
    <source>
        <dbReference type="SAM" id="MobiDB-lite"/>
    </source>
</evidence>
<evidence type="ECO:0000313" key="2">
    <source>
        <dbReference type="EMBL" id="SVA44046.1"/>
    </source>
</evidence>
<reference evidence="2" key="1">
    <citation type="submission" date="2018-05" db="EMBL/GenBank/DDBJ databases">
        <authorList>
            <person name="Lanie J.A."/>
            <person name="Ng W.-L."/>
            <person name="Kazmierczak K.M."/>
            <person name="Andrzejewski T.M."/>
            <person name="Davidsen T.M."/>
            <person name="Wayne K.J."/>
            <person name="Tettelin H."/>
            <person name="Glass J.I."/>
            <person name="Rusch D."/>
            <person name="Podicherti R."/>
            <person name="Tsui H.-C.T."/>
            <person name="Winkler M.E."/>
        </authorList>
    </citation>
    <scope>NUCLEOTIDE SEQUENCE</scope>
</reference>
<gene>
    <name evidence="2" type="ORF">METZ01_LOCUS96900</name>
</gene>
<accession>A0A381VUQ7</accession>
<organism evidence="2">
    <name type="scientific">marine metagenome</name>
    <dbReference type="NCBI Taxonomy" id="408172"/>
    <lineage>
        <taxon>unclassified sequences</taxon>
        <taxon>metagenomes</taxon>
        <taxon>ecological metagenomes</taxon>
    </lineage>
</organism>
<sequence>MSSQFQFNSNFGEFPNIEANLVPLFGKRDSSSTRNQKLGGSNTTPGRANNDHVRTPH</sequence>
<dbReference type="AlphaFoldDB" id="A0A381VUQ7"/>
<feature type="compositionally biased region" description="Polar residues" evidence="1">
    <location>
        <begin position="32"/>
        <end position="47"/>
    </location>
</feature>